<evidence type="ECO:0000259" key="7">
    <source>
        <dbReference type="Pfam" id="PF04024"/>
    </source>
</evidence>
<proteinExistence type="predicted"/>
<evidence type="ECO:0000313" key="8">
    <source>
        <dbReference type="EMBL" id="RYU11958.1"/>
    </source>
</evidence>
<organism evidence="8 9">
    <name type="scientific">Nocardioides iriomotensis</name>
    <dbReference type="NCBI Taxonomy" id="715784"/>
    <lineage>
        <taxon>Bacteria</taxon>
        <taxon>Bacillati</taxon>
        <taxon>Actinomycetota</taxon>
        <taxon>Actinomycetes</taxon>
        <taxon>Propionibacteriales</taxon>
        <taxon>Nocardioidaceae</taxon>
        <taxon>Nocardioides</taxon>
    </lineage>
</organism>
<keyword evidence="9" id="KW-1185">Reference proteome</keyword>
<keyword evidence="5 6" id="KW-0472">Membrane</keyword>
<dbReference type="AlphaFoldDB" id="A0A4Q5J2P5"/>
<sequence length="86" mass="9281">MNDVHQTFARQGLVRPRGSRVLGGVCAGLGQRFGIGPWAARLLFVLVLMVIPGSQLLIYPVLWILMPSEESTYGYTPGTPPANTVA</sequence>
<protein>
    <submittedName>
        <fullName evidence="8">PspC domain-containing protein</fullName>
    </submittedName>
</protein>
<comment type="caution">
    <text evidence="8">The sequence shown here is derived from an EMBL/GenBank/DDBJ whole genome shotgun (WGS) entry which is preliminary data.</text>
</comment>
<keyword evidence="4 6" id="KW-1133">Transmembrane helix</keyword>
<feature type="domain" description="Phage shock protein PspC N-terminal" evidence="7">
    <location>
        <begin position="12"/>
        <end position="69"/>
    </location>
</feature>
<evidence type="ECO:0000256" key="2">
    <source>
        <dbReference type="ARBA" id="ARBA00022475"/>
    </source>
</evidence>
<keyword evidence="3 6" id="KW-0812">Transmembrane</keyword>
<comment type="subcellular location">
    <subcellularLocation>
        <location evidence="1">Cell membrane</location>
        <topology evidence="1">Single-pass membrane protein</topology>
    </subcellularLocation>
</comment>
<dbReference type="RefSeq" id="WP_129987546.1">
    <property type="nucleotide sequence ID" value="NZ_SDPU01000022.1"/>
</dbReference>
<dbReference type="PANTHER" id="PTHR33885">
    <property type="entry name" value="PHAGE SHOCK PROTEIN C"/>
    <property type="match status" value="1"/>
</dbReference>
<dbReference type="InterPro" id="IPR007168">
    <property type="entry name" value="Phageshock_PspC_N"/>
</dbReference>
<dbReference type="GO" id="GO:0005886">
    <property type="term" value="C:plasma membrane"/>
    <property type="evidence" value="ECO:0007669"/>
    <property type="project" value="UniProtKB-SubCell"/>
</dbReference>
<dbReference type="Pfam" id="PF04024">
    <property type="entry name" value="PspC"/>
    <property type="match status" value="1"/>
</dbReference>
<dbReference type="PANTHER" id="PTHR33885:SF3">
    <property type="entry name" value="PHAGE SHOCK PROTEIN C"/>
    <property type="match status" value="1"/>
</dbReference>
<evidence type="ECO:0000256" key="4">
    <source>
        <dbReference type="ARBA" id="ARBA00022989"/>
    </source>
</evidence>
<accession>A0A4Q5J2P5</accession>
<evidence type="ECO:0000256" key="3">
    <source>
        <dbReference type="ARBA" id="ARBA00022692"/>
    </source>
</evidence>
<gene>
    <name evidence="8" type="ORF">ETU37_11920</name>
</gene>
<dbReference type="Proteomes" id="UP000291189">
    <property type="component" value="Unassembled WGS sequence"/>
</dbReference>
<keyword evidence="2" id="KW-1003">Cell membrane</keyword>
<reference evidence="8 9" key="1">
    <citation type="submission" date="2019-01" db="EMBL/GenBank/DDBJ databases">
        <title>Nocardioides guangzhouensis sp. nov., an actinobacterium isolated from soil.</title>
        <authorList>
            <person name="Fu Y."/>
            <person name="Cai Y."/>
            <person name="Lin Z."/>
            <person name="Chen P."/>
        </authorList>
    </citation>
    <scope>NUCLEOTIDE SEQUENCE [LARGE SCALE GENOMIC DNA]</scope>
    <source>
        <strain evidence="8 9">NBRC 105384</strain>
    </source>
</reference>
<evidence type="ECO:0000256" key="1">
    <source>
        <dbReference type="ARBA" id="ARBA00004162"/>
    </source>
</evidence>
<evidence type="ECO:0000256" key="5">
    <source>
        <dbReference type="ARBA" id="ARBA00023136"/>
    </source>
</evidence>
<dbReference type="EMBL" id="SDPU01000022">
    <property type="protein sequence ID" value="RYU11958.1"/>
    <property type="molecule type" value="Genomic_DNA"/>
</dbReference>
<name>A0A4Q5J2P5_9ACTN</name>
<dbReference type="OrthoDB" id="7359894at2"/>
<evidence type="ECO:0000313" key="9">
    <source>
        <dbReference type="Proteomes" id="UP000291189"/>
    </source>
</evidence>
<dbReference type="InterPro" id="IPR052027">
    <property type="entry name" value="PspC"/>
</dbReference>
<feature type="transmembrane region" description="Helical" evidence="6">
    <location>
        <begin position="42"/>
        <end position="66"/>
    </location>
</feature>
<evidence type="ECO:0000256" key="6">
    <source>
        <dbReference type="SAM" id="Phobius"/>
    </source>
</evidence>